<feature type="domain" description="C-type lectin" evidence="6">
    <location>
        <begin position="38"/>
        <end position="146"/>
    </location>
</feature>
<dbReference type="EMBL" id="AEYP01107942">
    <property type="status" value="NOT_ANNOTATED_CDS"/>
    <property type="molecule type" value="Genomic_DNA"/>
</dbReference>
<dbReference type="PROSITE" id="PS50041">
    <property type="entry name" value="C_TYPE_LECTIN_2"/>
    <property type="match status" value="1"/>
</dbReference>
<dbReference type="OrthoDB" id="10059571at2759"/>
<dbReference type="Proteomes" id="UP000000715">
    <property type="component" value="Unplaced"/>
</dbReference>
<keyword evidence="8" id="KW-1185">Reference proteome</keyword>
<gene>
    <name evidence="9" type="primary">LOC101682407</name>
</gene>
<dbReference type="RefSeq" id="XP_012906361.1">
    <property type="nucleotide sequence ID" value="XM_013050907.2"/>
</dbReference>
<reference evidence="9" key="2">
    <citation type="submission" date="2025-04" db="UniProtKB">
        <authorList>
            <consortium name="RefSeq"/>
        </authorList>
    </citation>
    <scope>IDENTIFICATION</scope>
    <source>
        <tissue evidence="9">Brain</tissue>
    </source>
</reference>
<dbReference type="GeneID" id="101682407"/>
<evidence type="ECO:0000259" key="6">
    <source>
        <dbReference type="PROSITE" id="PS50041"/>
    </source>
</evidence>
<dbReference type="GO" id="GO:0002223">
    <property type="term" value="P:stimulatory C-type lectin receptor signaling pathway"/>
    <property type="evidence" value="ECO:0007669"/>
    <property type="project" value="TreeGrafter"/>
</dbReference>
<keyword evidence="4" id="KW-1133">Transmembrane helix</keyword>
<dbReference type="EMBL" id="AEYP01107940">
    <property type="status" value="NOT_ANNOTATED_CDS"/>
    <property type="molecule type" value="Genomic_DNA"/>
</dbReference>
<dbReference type="PANTHER" id="PTHR22800">
    <property type="entry name" value="C-TYPE LECTIN PROTEINS"/>
    <property type="match status" value="1"/>
</dbReference>
<keyword evidence="3" id="KW-0735">Signal-anchor</keyword>
<dbReference type="EMBL" id="AEYP01107939">
    <property type="status" value="NOT_ANNOTATED_CDS"/>
    <property type="molecule type" value="Genomic_DNA"/>
</dbReference>
<dbReference type="GO" id="GO:0016020">
    <property type="term" value="C:membrane"/>
    <property type="evidence" value="ECO:0007669"/>
    <property type="project" value="UniProtKB-SubCell"/>
</dbReference>
<name>M3XP49_MUSPF</name>
<organism evidence="7">
    <name type="scientific">Mustela putorius furo</name>
    <name type="common">European domestic ferret</name>
    <name type="synonym">Mustela furo</name>
    <dbReference type="NCBI Taxonomy" id="9669"/>
    <lineage>
        <taxon>Eukaryota</taxon>
        <taxon>Metazoa</taxon>
        <taxon>Chordata</taxon>
        <taxon>Craniata</taxon>
        <taxon>Vertebrata</taxon>
        <taxon>Euteleostomi</taxon>
        <taxon>Mammalia</taxon>
        <taxon>Eutheria</taxon>
        <taxon>Laurasiatheria</taxon>
        <taxon>Carnivora</taxon>
        <taxon>Caniformia</taxon>
        <taxon>Musteloidea</taxon>
        <taxon>Mustelidae</taxon>
        <taxon>Mustelinae</taxon>
        <taxon>Mustela</taxon>
    </lineage>
</organism>
<evidence type="ECO:0000313" key="7">
    <source>
        <dbReference type="Ensembl" id="ENSMPUP00000000849.1"/>
    </source>
</evidence>
<dbReference type="AlphaFoldDB" id="M3XP49"/>
<dbReference type="KEGG" id="mpuf:101682407"/>
<evidence type="ECO:0000313" key="8">
    <source>
        <dbReference type="Proteomes" id="UP000000715"/>
    </source>
</evidence>
<evidence type="ECO:0000256" key="3">
    <source>
        <dbReference type="ARBA" id="ARBA00022968"/>
    </source>
</evidence>
<dbReference type="InterPro" id="IPR001304">
    <property type="entry name" value="C-type_lectin-like"/>
</dbReference>
<sequence length="147" mass="16899">MISSLSCIRTPQQDNSYPVTRIQKSDPCGHCPKEWITYSKNCYYISTVRKPWNESRLSCASKNSTLLSIEDEEEMCFFGFLIHSSWISRLSQNININPSLCPKASAFFPKLSLVFSASDKNCPFFDFDSNMGSFEDCLYLKIYVCKH</sequence>
<dbReference type="GeneTree" id="ENSGT00940000154752"/>
<dbReference type="EMBL" id="AEYP01107941">
    <property type="status" value="NOT_ANNOTATED_CDS"/>
    <property type="molecule type" value="Genomic_DNA"/>
</dbReference>
<dbReference type="HOGENOM" id="CLU_049894_8_5_1"/>
<dbReference type="InterPro" id="IPR016186">
    <property type="entry name" value="C-type_lectin-like/link_sf"/>
</dbReference>
<dbReference type="eggNOG" id="ENOG502S6IE">
    <property type="taxonomic scope" value="Eukaryota"/>
</dbReference>
<dbReference type="InterPro" id="IPR050919">
    <property type="entry name" value="NKG2/CD94_NK_receptors"/>
</dbReference>
<evidence type="ECO:0000313" key="9">
    <source>
        <dbReference type="RefSeq" id="XP_012906361.1"/>
    </source>
</evidence>
<evidence type="ECO:0000256" key="5">
    <source>
        <dbReference type="ARBA" id="ARBA00023136"/>
    </source>
</evidence>
<proteinExistence type="predicted"/>
<dbReference type="Gene3D" id="3.10.100.10">
    <property type="entry name" value="Mannose-Binding Protein A, subunit A"/>
    <property type="match status" value="1"/>
</dbReference>
<keyword evidence="2" id="KW-0812">Transmembrane</keyword>
<accession>M3XP49</accession>
<dbReference type="PANTHER" id="PTHR22800:SF255">
    <property type="entry name" value="C-TYPE LECTIN DOMAIN-CONTAINING PROTEIN"/>
    <property type="match status" value="1"/>
</dbReference>
<reference evidence="7" key="1">
    <citation type="submission" date="2024-06" db="UniProtKB">
        <authorList>
            <consortium name="Ensembl"/>
        </authorList>
    </citation>
    <scope>IDENTIFICATION</scope>
</reference>
<dbReference type="SUPFAM" id="SSF56436">
    <property type="entry name" value="C-type lectin-like"/>
    <property type="match status" value="1"/>
</dbReference>
<dbReference type="Ensembl" id="ENSMPUT00000000865.1">
    <property type="protein sequence ID" value="ENSMPUP00000000849.1"/>
    <property type="gene ID" value="ENSMPUG00000000853.1"/>
</dbReference>
<comment type="subcellular location">
    <subcellularLocation>
        <location evidence="1">Membrane</location>
        <topology evidence="1">Single-pass type II membrane protein</topology>
    </subcellularLocation>
</comment>
<dbReference type="InterPro" id="IPR016187">
    <property type="entry name" value="CTDL_fold"/>
</dbReference>
<dbReference type="SMART" id="SM00034">
    <property type="entry name" value="CLECT"/>
    <property type="match status" value="1"/>
</dbReference>
<evidence type="ECO:0000256" key="2">
    <source>
        <dbReference type="ARBA" id="ARBA00022692"/>
    </source>
</evidence>
<dbReference type="GO" id="GO:0045954">
    <property type="term" value="P:positive regulation of natural killer cell mediated cytotoxicity"/>
    <property type="evidence" value="ECO:0007669"/>
    <property type="project" value="TreeGrafter"/>
</dbReference>
<evidence type="ECO:0000256" key="4">
    <source>
        <dbReference type="ARBA" id="ARBA00022989"/>
    </source>
</evidence>
<evidence type="ECO:0000256" key="1">
    <source>
        <dbReference type="ARBA" id="ARBA00004606"/>
    </source>
</evidence>
<protein>
    <submittedName>
        <fullName evidence="9">NKG2-C type II integral membrane protein isoform X1</fullName>
    </submittedName>
</protein>
<keyword evidence="5" id="KW-0472">Membrane</keyword>